<dbReference type="AlphaFoldDB" id="A0A1L9VHA0"/>
<evidence type="ECO:0000313" key="3">
    <source>
        <dbReference type="Proteomes" id="UP000184300"/>
    </source>
</evidence>
<dbReference type="EMBL" id="KV878899">
    <property type="protein sequence ID" value="OJJ83297.1"/>
    <property type="molecule type" value="Genomic_DNA"/>
</dbReference>
<sequence>MGSTSPEVRKALEIARDSADGHIEPKANEVLETAIADLRRKLEAQPDSYVLSGDEFALFNFYRRSKFNDSPVAQKIAQKATERISPGLPAGIGHGMDMHKPTFHLADDESSVRRKDTDSKDNKDSPENDQQRLVAWDKGIILREKLKRCKCFGK</sequence>
<evidence type="ECO:0000256" key="1">
    <source>
        <dbReference type="SAM" id="MobiDB-lite"/>
    </source>
</evidence>
<protein>
    <submittedName>
        <fullName evidence="2">Uncharacterized protein</fullName>
    </submittedName>
</protein>
<gene>
    <name evidence="2" type="ORF">ASPGLDRAFT_36076</name>
</gene>
<accession>A0A1L9VHA0</accession>
<organism evidence="2 3">
    <name type="scientific">Aspergillus glaucus CBS 516.65</name>
    <dbReference type="NCBI Taxonomy" id="1160497"/>
    <lineage>
        <taxon>Eukaryota</taxon>
        <taxon>Fungi</taxon>
        <taxon>Dikarya</taxon>
        <taxon>Ascomycota</taxon>
        <taxon>Pezizomycotina</taxon>
        <taxon>Eurotiomycetes</taxon>
        <taxon>Eurotiomycetidae</taxon>
        <taxon>Eurotiales</taxon>
        <taxon>Aspergillaceae</taxon>
        <taxon>Aspergillus</taxon>
        <taxon>Aspergillus subgen. Aspergillus</taxon>
    </lineage>
</organism>
<feature type="region of interest" description="Disordered" evidence="1">
    <location>
        <begin position="81"/>
        <end position="130"/>
    </location>
</feature>
<dbReference type="RefSeq" id="XP_022399995.1">
    <property type="nucleotide sequence ID" value="XM_022544647.1"/>
</dbReference>
<reference evidence="3" key="1">
    <citation type="journal article" date="2017" name="Genome Biol.">
        <title>Comparative genomics reveals high biological diversity and specific adaptations in the industrially and medically important fungal genus Aspergillus.</title>
        <authorList>
            <person name="de Vries R.P."/>
            <person name="Riley R."/>
            <person name="Wiebenga A."/>
            <person name="Aguilar-Osorio G."/>
            <person name="Amillis S."/>
            <person name="Uchima C.A."/>
            <person name="Anderluh G."/>
            <person name="Asadollahi M."/>
            <person name="Askin M."/>
            <person name="Barry K."/>
            <person name="Battaglia E."/>
            <person name="Bayram O."/>
            <person name="Benocci T."/>
            <person name="Braus-Stromeyer S.A."/>
            <person name="Caldana C."/>
            <person name="Canovas D."/>
            <person name="Cerqueira G.C."/>
            <person name="Chen F."/>
            <person name="Chen W."/>
            <person name="Choi C."/>
            <person name="Clum A."/>
            <person name="Dos Santos R.A."/>
            <person name="Damasio A.R."/>
            <person name="Diallinas G."/>
            <person name="Emri T."/>
            <person name="Fekete E."/>
            <person name="Flipphi M."/>
            <person name="Freyberg S."/>
            <person name="Gallo A."/>
            <person name="Gournas C."/>
            <person name="Habgood R."/>
            <person name="Hainaut M."/>
            <person name="Harispe M.L."/>
            <person name="Henrissat B."/>
            <person name="Hilden K.S."/>
            <person name="Hope R."/>
            <person name="Hossain A."/>
            <person name="Karabika E."/>
            <person name="Karaffa L."/>
            <person name="Karanyi Z."/>
            <person name="Krasevec N."/>
            <person name="Kuo A."/>
            <person name="Kusch H."/>
            <person name="LaButti K."/>
            <person name="Lagendijk E.L."/>
            <person name="Lapidus A."/>
            <person name="Levasseur A."/>
            <person name="Lindquist E."/>
            <person name="Lipzen A."/>
            <person name="Logrieco A.F."/>
            <person name="MacCabe A."/>
            <person name="Maekelae M.R."/>
            <person name="Malavazi I."/>
            <person name="Melin P."/>
            <person name="Meyer V."/>
            <person name="Mielnichuk N."/>
            <person name="Miskei M."/>
            <person name="Molnar A.P."/>
            <person name="Mule G."/>
            <person name="Ngan C.Y."/>
            <person name="Orejas M."/>
            <person name="Orosz E."/>
            <person name="Ouedraogo J.P."/>
            <person name="Overkamp K.M."/>
            <person name="Park H.-S."/>
            <person name="Perrone G."/>
            <person name="Piumi F."/>
            <person name="Punt P.J."/>
            <person name="Ram A.F."/>
            <person name="Ramon A."/>
            <person name="Rauscher S."/>
            <person name="Record E."/>
            <person name="Riano-Pachon D.M."/>
            <person name="Robert V."/>
            <person name="Roehrig J."/>
            <person name="Ruller R."/>
            <person name="Salamov A."/>
            <person name="Salih N.S."/>
            <person name="Samson R.A."/>
            <person name="Sandor E."/>
            <person name="Sanguinetti M."/>
            <person name="Schuetze T."/>
            <person name="Sepcic K."/>
            <person name="Shelest E."/>
            <person name="Sherlock G."/>
            <person name="Sophianopoulou V."/>
            <person name="Squina F.M."/>
            <person name="Sun H."/>
            <person name="Susca A."/>
            <person name="Todd R.B."/>
            <person name="Tsang A."/>
            <person name="Unkles S.E."/>
            <person name="van de Wiele N."/>
            <person name="van Rossen-Uffink D."/>
            <person name="Oliveira J.V."/>
            <person name="Vesth T.C."/>
            <person name="Visser J."/>
            <person name="Yu J.-H."/>
            <person name="Zhou M."/>
            <person name="Andersen M.R."/>
            <person name="Archer D.B."/>
            <person name="Baker S.E."/>
            <person name="Benoit I."/>
            <person name="Brakhage A.A."/>
            <person name="Braus G.H."/>
            <person name="Fischer R."/>
            <person name="Frisvad J.C."/>
            <person name="Goldman G.H."/>
            <person name="Houbraken J."/>
            <person name="Oakley B."/>
            <person name="Pocsi I."/>
            <person name="Scazzocchio C."/>
            <person name="Seiboth B."/>
            <person name="vanKuyk P.A."/>
            <person name="Wortman J."/>
            <person name="Dyer P.S."/>
            <person name="Grigoriev I.V."/>
        </authorList>
    </citation>
    <scope>NUCLEOTIDE SEQUENCE [LARGE SCALE GENOMIC DNA]</scope>
    <source>
        <strain evidence="3">CBS 516.65</strain>
    </source>
</reference>
<proteinExistence type="predicted"/>
<keyword evidence="3" id="KW-1185">Reference proteome</keyword>
<feature type="compositionally biased region" description="Basic and acidic residues" evidence="1">
    <location>
        <begin position="96"/>
        <end position="130"/>
    </location>
</feature>
<name>A0A1L9VHA0_ASPGL</name>
<dbReference type="GeneID" id="34460908"/>
<dbReference type="Proteomes" id="UP000184300">
    <property type="component" value="Unassembled WGS sequence"/>
</dbReference>
<dbReference type="VEuPathDB" id="FungiDB:ASPGLDRAFT_36076"/>
<dbReference type="OrthoDB" id="5302289at2759"/>
<evidence type="ECO:0000313" key="2">
    <source>
        <dbReference type="EMBL" id="OJJ83297.1"/>
    </source>
</evidence>